<feature type="compositionally biased region" description="Polar residues" evidence="2">
    <location>
        <begin position="1223"/>
        <end position="1243"/>
    </location>
</feature>
<feature type="region of interest" description="Disordered" evidence="2">
    <location>
        <begin position="1766"/>
        <end position="1788"/>
    </location>
</feature>
<evidence type="ECO:0000313" key="5">
    <source>
        <dbReference type="Proteomes" id="UP000747399"/>
    </source>
</evidence>
<feature type="compositionally biased region" description="Low complexity" evidence="2">
    <location>
        <begin position="1244"/>
        <end position="1259"/>
    </location>
</feature>
<feature type="region of interest" description="Disordered" evidence="2">
    <location>
        <begin position="895"/>
        <end position="931"/>
    </location>
</feature>
<gene>
    <name evidence="4" type="ORF">Vafri_9360</name>
</gene>
<dbReference type="SUPFAM" id="SSF47676">
    <property type="entry name" value="Conserved domain common to transcription factors TFIIS, elongin A, CRSP70"/>
    <property type="match status" value="1"/>
</dbReference>
<feature type="region of interest" description="Disordered" evidence="2">
    <location>
        <begin position="1212"/>
        <end position="1337"/>
    </location>
</feature>
<feature type="region of interest" description="Disordered" evidence="2">
    <location>
        <begin position="1093"/>
        <end position="1114"/>
    </location>
</feature>
<organism evidence="4 5">
    <name type="scientific">Volvox africanus</name>
    <dbReference type="NCBI Taxonomy" id="51714"/>
    <lineage>
        <taxon>Eukaryota</taxon>
        <taxon>Viridiplantae</taxon>
        <taxon>Chlorophyta</taxon>
        <taxon>core chlorophytes</taxon>
        <taxon>Chlorophyceae</taxon>
        <taxon>CS clade</taxon>
        <taxon>Chlamydomonadales</taxon>
        <taxon>Volvocaceae</taxon>
        <taxon>Volvox</taxon>
    </lineage>
</organism>
<evidence type="ECO:0000259" key="3">
    <source>
        <dbReference type="Pfam" id="PF08711"/>
    </source>
</evidence>
<feature type="compositionally biased region" description="Polar residues" evidence="2">
    <location>
        <begin position="400"/>
        <end position="411"/>
    </location>
</feature>
<dbReference type="InterPro" id="IPR035441">
    <property type="entry name" value="TFIIS/LEDGF_dom_sf"/>
</dbReference>
<name>A0A8J4B5M4_9CHLO</name>
<feature type="region of interest" description="Disordered" evidence="2">
    <location>
        <begin position="1960"/>
        <end position="1981"/>
    </location>
</feature>
<feature type="compositionally biased region" description="Polar residues" evidence="2">
    <location>
        <begin position="375"/>
        <end position="389"/>
    </location>
</feature>
<accession>A0A8J4B5M4</accession>
<sequence>MTAATDTVEVQNLVFSRWIEVKHKAEPHNYIEFFLVTDTGNEVLAISAEDHGNSHYVYHSTGAFAKYGTLNSKNRADTISWLEMIVKDSQIKVDSQLAAEVADAGKPTPDNPLGLYYTQHKVEKTGNPDGTHTQRFFLLDQFGNWHLAVVGEERETRDGHYLYKATEEFSPRYPLSCHAQKDVIHWLEQRVTHNLPSSLASHRKHDGSGSVGTPVGATGLAGSGPAASVPSGTSADAWGSGYPGLGVGGGYAAAATPTSGCDGPVGTDGSGPLPRANHEFTSQQQQQQILGSTGSPVAGGAVSGRNHMRQQPQQEALGAAHQGMQGDVVKQDASESPSATIQPVPGATHASLSTPTLPPQHLPNCAGALAVLGSQRQAGDQAPTATLPPQQQQQQQQQQLVNSGPQDVGTVSLQQQQDSHNNQYQLPADPPVHTAAVGQNSGSASPLASLQQLQHEAAGPQQHEAAATPAALPLQQGMQAPSASTPQQQHFALPGAPLQQQGTQGCQPVLAAESQGLAQLLAGLAASMPGGAPPQLPNNYPPLQLQLPLPPQLQLQGSNIGPPMASPLQQPQLQASPQLQPLQQFMAPSLFQPPPQQQQQQQQLPFPALDPQTQLQQQQQLQLLQQQLQQRQQELQQLLQNNAAALAANNAAVGQQLLVPGGPLPLPCSALSPGVQAWNPGNGARTSGGSSGMPQPPQAPQLLEQPATLTSSAQAGLGGAAVQVPAPCKDFGLGSALGTGSLNGSAANALPGSVLGAPLGQLPADTMTLYGPASTVAGGGGNMFAPHPHSYPQQPQLQLLGQAEGVVGTPGGHLGPAVVAGGGGVHGGVDALAGGGVTPLTTPPAAVQPPSPMGLCTVYSVGGVDGVSPGAPSSSGHLLQPVGPATSQLMVPGNLPPGIRGTKEAGPGPTPGSGHHHGGRGGRGSSGKHKLAGVAEVAHKRKLARLAAAGEEAVRLAQGAYLAALRHQALSEAAQQEALRKTIASWVRGQISDDEVNVNGWHENLEQILHDANRTHTLSVPFLSNESLMEVTRSSVEAITLAAAVSLTAPYDPTAASSAAPPPVVPQQQPLLRPVSTPVPAVVAVEMAAAPPPASLANGGSGECRAAADGADADQPSTSVVCHAEALAAVSSLKALLMGDLQAAVQVPDAHTRAPAPTHGSHVPAASGLDVHNNETHCGTIQMDVDSKAGEAGQAGVSAVPGVVEALRPTVSETNDPAGLAPTASTANAGSASPDSNRGSGHQSANAAAPVPAAHAVSAETPPPQLPAAMSPLASPMASTDLCAGLGPPPVQPDSTISGPPGSAALPSAPQPPHAPHQQPPQPQPQPLSYPMVPMRPTGPVGSTAVLACAGTAKSWSFSDPHMNKHGVRIALESLRELAALCPPVANMASSNLVDTVKKFEAHPHPSVSGLAKEILKRWRGSFIHRLRCMSDSRCYQDPVAALESKIQANEIVFPSLNELLGVPRGSGAAATAVDGAATPTTAAMASAAPASGPGYTPMTPTPTRVGNGFTPGSMLYPLPTTTAPLTTTTTGEAVSLTGLPTTPLSFTIGGAPALMPAATTPAAGGTSTGCVTPTGGLAATTAAETPRGLFDASLTRTSALVITPQLFGRHGPAASPGLTSPGLATTEMPAQSLQFPAAAPSPMSPGAALPALAAPVAATQQQVTVQTPGTLPGAEAARQAQAAPPRSPPPPPRQSQFLSPGPAQLPMPSPRVQLMSPPPASPAGVGPVATTAPRQKMLPRPGAALSTAQASSAIPVVPQSPAAAAAPPASARIPLQPPPQSNSSSACALPSHLLSASPLVAEATTADVAALLATSAQSLAAHMQTSVAAAAAGSSLSPSISPAQLSQLVTLASTVQVYASALKASDASGAASAWQSLVQQLRQAQALSLGHGASTLGGKLPQWPLSMGPQSSLAVTGVLSAAPPQAPQQLQIQSLQLPALAVAAPEKAVPTALTPVPPVAAGETSASSAQHAAGEAPRQAAATQPPVAALVVAAIRPVPVGGVNAAAGEVVSGRSEAEGVNGVEGPSVCGADSGVSDA</sequence>
<feature type="compositionally biased region" description="Low complexity" evidence="2">
    <location>
        <begin position="1673"/>
        <end position="1685"/>
    </location>
</feature>
<proteinExistence type="predicted"/>
<keyword evidence="5" id="KW-1185">Reference proteome</keyword>
<dbReference type="Pfam" id="PF08711">
    <property type="entry name" value="Med26"/>
    <property type="match status" value="1"/>
</dbReference>
<protein>
    <recommendedName>
        <fullName evidence="3">TFIIS N-terminal domain-containing protein</fullName>
    </recommendedName>
</protein>
<dbReference type="Proteomes" id="UP000747399">
    <property type="component" value="Unassembled WGS sequence"/>
</dbReference>
<feature type="coiled-coil region" evidence="1">
    <location>
        <begin position="614"/>
        <end position="648"/>
    </location>
</feature>
<feature type="compositionally biased region" description="Pro residues" evidence="2">
    <location>
        <begin position="1309"/>
        <end position="1328"/>
    </location>
</feature>
<comment type="caution">
    <text evidence="4">The sequence shown here is derived from an EMBL/GenBank/DDBJ whole genome shotgun (WGS) entry which is preliminary data.</text>
</comment>
<dbReference type="InterPro" id="IPR017923">
    <property type="entry name" value="TFIIS_N"/>
</dbReference>
<feature type="region of interest" description="Disordered" evidence="2">
    <location>
        <begin position="198"/>
        <end position="233"/>
    </location>
</feature>
<evidence type="ECO:0000256" key="1">
    <source>
        <dbReference type="SAM" id="Coils"/>
    </source>
</evidence>
<feature type="compositionally biased region" description="Basic residues" evidence="2">
    <location>
        <begin position="914"/>
        <end position="931"/>
    </location>
</feature>
<feature type="region of interest" description="Disordered" evidence="2">
    <location>
        <begin position="260"/>
        <end position="361"/>
    </location>
</feature>
<keyword evidence="1" id="KW-0175">Coiled coil</keyword>
<feature type="compositionally biased region" description="Low complexity" evidence="2">
    <location>
        <begin position="1298"/>
        <end position="1308"/>
    </location>
</feature>
<reference evidence="4" key="1">
    <citation type="journal article" date="2021" name="Proc. Natl. Acad. Sci. U.S.A.">
        <title>Three genomes in the algal genus Volvox reveal the fate of a haploid sex-determining region after a transition to homothallism.</title>
        <authorList>
            <person name="Yamamoto K."/>
            <person name="Hamaji T."/>
            <person name="Kawai-Toyooka H."/>
            <person name="Matsuzaki R."/>
            <person name="Takahashi F."/>
            <person name="Nishimura Y."/>
            <person name="Kawachi M."/>
            <person name="Noguchi H."/>
            <person name="Minakuchi Y."/>
            <person name="Umen J.G."/>
            <person name="Toyoda A."/>
            <person name="Nozaki H."/>
        </authorList>
    </citation>
    <scope>NUCLEOTIDE SEQUENCE</scope>
    <source>
        <strain evidence="4">NIES-3780</strain>
    </source>
</reference>
<feature type="compositionally biased region" description="Low complexity" evidence="2">
    <location>
        <begin position="412"/>
        <end position="426"/>
    </location>
</feature>
<evidence type="ECO:0000256" key="2">
    <source>
        <dbReference type="SAM" id="MobiDB-lite"/>
    </source>
</evidence>
<dbReference type="EMBL" id="BNCO01000016">
    <property type="protein sequence ID" value="GIL53779.1"/>
    <property type="molecule type" value="Genomic_DNA"/>
</dbReference>
<feature type="region of interest" description="Disordered" evidence="2">
    <location>
        <begin position="1673"/>
        <end position="1731"/>
    </location>
</feature>
<evidence type="ECO:0000313" key="4">
    <source>
        <dbReference type="EMBL" id="GIL53779.1"/>
    </source>
</evidence>
<feature type="region of interest" description="Disordered" evidence="2">
    <location>
        <begin position="2016"/>
        <end position="2039"/>
    </location>
</feature>
<feature type="compositionally biased region" description="Low complexity" evidence="2">
    <location>
        <begin position="1267"/>
        <end position="1279"/>
    </location>
</feature>
<feature type="compositionally biased region" description="Polar residues" evidence="2">
    <location>
        <begin position="437"/>
        <end position="454"/>
    </location>
</feature>
<feature type="compositionally biased region" description="Low complexity" evidence="2">
    <location>
        <begin position="390"/>
        <end position="399"/>
    </location>
</feature>
<feature type="region of interest" description="Disordered" evidence="2">
    <location>
        <begin position="375"/>
        <end position="466"/>
    </location>
</feature>
<feature type="region of interest" description="Disordered" evidence="2">
    <location>
        <begin position="677"/>
        <end position="701"/>
    </location>
</feature>
<feature type="domain" description="TFIIS N-terminal" evidence="3">
    <location>
        <begin position="1374"/>
        <end position="1420"/>
    </location>
</feature>
<feature type="region of interest" description="Disordered" evidence="2">
    <location>
        <begin position="1151"/>
        <end position="1174"/>
    </location>
</feature>